<evidence type="ECO:0000313" key="2">
    <source>
        <dbReference type="EMBL" id="AEH56867.1"/>
    </source>
</evidence>
<reference evidence="3" key="1">
    <citation type="submission" date="2011-06" db="EMBL/GenBank/DDBJ databases">
        <title>Complete sequence of Streptococcus parasanguinis strain ATCC 15912.</title>
        <authorList>
            <person name="Muzny D."/>
            <person name="Qin X."/>
            <person name="Buhay C."/>
            <person name="Dugan-Rocha S."/>
            <person name="Ding Y."/>
            <person name="Chen G."/>
            <person name="Hawes A."/>
            <person name="Holder M."/>
            <person name="Jhangiani S."/>
            <person name="Johnson A."/>
            <person name="Khan Z."/>
            <person name="Li Z."/>
            <person name="Liu W."/>
            <person name="Liu X."/>
            <person name="Perez L."/>
            <person name="Shen H."/>
            <person name="Wang Q."/>
            <person name="Watt J."/>
            <person name="Xi L."/>
            <person name="Xin Y."/>
            <person name="Zhou J."/>
            <person name="Deng J."/>
            <person name="Jiang H."/>
            <person name="Liu Y."/>
            <person name="Qu J."/>
            <person name="Song X.-Z."/>
            <person name="Zhang L."/>
            <person name="Villasana D."/>
            <person name="Johnson A."/>
            <person name="Liu J."/>
            <person name="Liyanage D."/>
            <person name="Lorensuhewa L."/>
            <person name="Robinson T."/>
            <person name="Song A."/>
            <person name="Song B.-B."/>
            <person name="Dinh H."/>
            <person name="Thornton R."/>
            <person name="Coyle M."/>
            <person name="Francisco L."/>
            <person name="Jackson L."/>
            <person name="Javaid M."/>
            <person name="Korchina V."/>
            <person name="Kovar C."/>
            <person name="Mata R."/>
            <person name="Mathew T."/>
            <person name="Ngo R."/>
            <person name="Nguyen L."/>
            <person name="Nguyen N."/>
            <person name="Okwuonu G."/>
            <person name="Ongeri F."/>
            <person name="Pham C."/>
            <person name="Simmons D."/>
            <person name="Wilczek-Boney K."/>
            <person name="Hale W."/>
            <person name="Jakkamsetti A."/>
            <person name="Pham P."/>
            <person name="Ruth R."/>
            <person name="San Lucas F."/>
            <person name="Warren J."/>
            <person name="Zhang J."/>
            <person name="Zhao Z."/>
            <person name="Zhou C."/>
            <person name="Zhu D."/>
            <person name="Lee S."/>
            <person name="Bess C."/>
            <person name="Blankenburg K."/>
            <person name="Forbes L."/>
            <person name="Fu Q."/>
            <person name="Gubbala S."/>
            <person name="Hirani K."/>
            <person name="Jayaseelan J.C."/>
            <person name="Lara F."/>
            <person name="Munidasa M."/>
            <person name="Palculict T."/>
            <person name="Patil S."/>
            <person name="Pu L.-L."/>
            <person name="Saada N."/>
            <person name="Tang L."/>
            <person name="Weissenberger G."/>
            <person name="Zhu Y."/>
            <person name="Hemphill L."/>
            <person name="Shang Y."/>
            <person name="Youmans B."/>
            <person name="Ayvaz T."/>
            <person name="Ross M."/>
            <person name="Santibanez J."/>
            <person name="Aqrawi P."/>
            <person name="Gross S."/>
            <person name="Joshi V."/>
            <person name="Fowler G."/>
            <person name="Nazareth L."/>
            <person name="Reid J."/>
            <person name="Worley K."/>
            <person name="Petrosino J."/>
            <person name="Highlander S."/>
            <person name="Gibbs R."/>
        </authorList>
    </citation>
    <scope>NUCLEOTIDE SEQUENCE [LARGE SCALE GENOMIC DNA]</scope>
    <source>
        <strain evidence="3">ATCC 15912 / DSM 6778 / CIP 104372 / LMG 14537</strain>
    </source>
</reference>
<dbReference type="Pfam" id="PF13411">
    <property type="entry name" value="MerR_1"/>
    <property type="match status" value="1"/>
</dbReference>
<dbReference type="GO" id="GO:0006355">
    <property type="term" value="P:regulation of DNA-templated transcription"/>
    <property type="evidence" value="ECO:0007669"/>
    <property type="project" value="InterPro"/>
</dbReference>
<dbReference type="Proteomes" id="UP000001502">
    <property type="component" value="Chromosome"/>
</dbReference>
<name>F8DHU6_STREP</name>
<gene>
    <name evidence="2" type="ordered locus">HMPREF0833_11836</name>
</gene>
<dbReference type="InterPro" id="IPR009061">
    <property type="entry name" value="DNA-bd_dom_put_sf"/>
</dbReference>
<organism evidence="2 3">
    <name type="scientific">Streptococcus parasanguinis (strain ATCC 15912 / DSM 6778 / CIP 104372 / LMG 14537)</name>
    <dbReference type="NCBI Taxonomy" id="760570"/>
    <lineage>
        <taxon>Bacteria</taxon>
        <taxon>Bacillati</taxon>
        <taxon>Bacillota</taxon>
        <taxon>Bacilli</taxon>
        <taxon>Lactobacillales</taxon>
        <taxon>Streptococcaceae</taxon>
        <taxon>Streptococcus</taxon>
    </lineage>
</organism>
<dbReference type="KEGG" id="scp:HMPREF0833_11836"/>
<evidence type="ECO:0000259" key="1">
    <source>
        <dbReference type="Pfam" id="PF13411"/>
    </source>
</evidence>
<feature type="domain" description="HTH merR-type" evidence="1">
    <location>
        <begin position="45"/>
        <end position="95"/>
    </location>
</feature>
<dbReference type="HOGENOM" id="CLU_164810_0_0_9"/>
<accession>F8DHU6</accession>
<dbReference type="AlphaFoldDB" id="F8DHU6"/>
<dbReference type="InterPro" id="IPR000551">
    <property type="entry name" value="MerR-type_HTH_dom"/>
</dbReference>
<dbReference type="EMBL" id="CP002843">
    <property type="protein sequence ID" value="AEH56867.1"/>
    <property type="molecule type" value="Genomic_DNA"/>
</dbReference>
<sequence length="95" mass="11228">MLLDIRKDNYMDTLQQVKLDKIENLLQVLVNLLDKRSDTNQLEIMTQKEVLKELNISPNTLKSWERKGLPRLEPPIEGTRTVYYKRGDILKFLTI</sequence>
<dbReference type="GO" id="GO:0003677">
    <property type="term" value="F:DNA binding"/>
    <property type="evidence" value="ECO:0007669"/>
    <property type="project" value="InterPro"/>
</dbReference>
<dbReference type="Gene3D" id="1.10.1660.10">
    <property type="match status" value="1"/>
</dbReference>
<protein>
    <submittedName>
        <fullName evidence="2">Transcriptional regulator, MerR family</fullName>
    </submittedName>
</protein>
<evidence type="ECO:0000313" key="3">
    <source>
        <dbReference type="Proteomes" id="UP000001502"/>
    </source>
</evidence>
<dbReference type="SUPFAM" id="SSF46955">
    <property type="entry name" value="Putative DNA-binding domain"/>
    <property type="match status" value="1"/>
</dbReference>
<proteinExistence type="predicted"/>